<accession>A0A501WB04</accession>
<organism evidence="3 4">
    <name type="scientific">Amaricoccus solimangrovi</name>
    <dbReference type="NCBI Taxonomy" id="2589815"/>
    <lineage>
        <taxon>Bacteria</taxon>
        <taxon>Pseudomonadati</taxon>
        <taxon>Pseudomonadota</taxon>
        <taxon>Alphaproteobacteria</taxon>
        <taxon>Rhodobacterales</taxon>
        <taxon>Paracoccaceae</taxon>
        <taxon>Amaricoccus</taxon>
    </lineage>
</organism>
<evidence type="ECO:0000256" key="1">
    <source>
        <dbReference type="SAM" id="MobiDB-lite"/>
    </source>
</evidence>
<gene>
    <name evidence="3" type="ORF">FJM51_20730</name>
</gene>
<name>A0A501WB04_9RHOB</name>
<evidence type="ECO:0000313" key="4">
    <source>
        <dbReference type="Proteomes" id="UP000319255"/>
    </source>
</evidence>
<dbReference type="InterPro" id="IPR029069">
    <property type="entry name" value="HotDog_dom_sf"/>
</dbReference>
<feature type="region of interest" description="Disordered" evidence="1">
    <location>
        <begin position="1"/>
        <end position="40"/>
    </location>
</feature>
<dbReference type="AlphaFoldDB" id="A0A501WB04"/>
<feature type="compositionally biased region" description="Low complexity" evidence="1">
    <location>
        <begin position="1"/>
        <end position="33"/>
    </location>
</feature>
<evidence type="ECO:0000313" key="3">
    <source>
        <dbReference type="EMBL" id="TPE47113.1"/>
    </source>
</evidence>
<proteinExistence type="predicted"/>
<evidence type="ECO:0000259" key="2">
    <source>
        <dbReference type="Pfam" id="PF13452"/>
    </source>
</evidence>
<dbReference type="Pfam" id="PF13452">
    <property type="entry name" value="FAS1_DH_region"/>
    <property type="match status" value="1"/>
</dbReference>
<feature type="domain" description="FAS1-like dehydratase" evidence="2">
    <location>
        <begin position="49"/>
        <end position="198"/>
    </location>
</feature>
<comment type="caution">
    <text evidence="3">The sequence shown here is derived from an EMBL/GenBank/DDBJ whole genome shotgun (WGS) entry which is preliminary data.</text>
</comment>
<keyword evidence="4" id="KW-1185">Reference proteome</keyword>
<dbReference type="Gene3D" id="3.10.129.10">
    <property type="entry name" value="Hotdog Thioesterase"/>
    <property type="match status" value="1"/>
</dbReference>
<dbReference type="EMBL" id="VFRP01000035">
    <property type="protein sequence ID" value="TPE47113.1"/>
    <property type="molecule type" value="Genomic_DNA"/>
</dbReference>
<reference evidence="3 4" key="1">
    <citation type="submission" date="2019-06" db="EMBL/GenBank/DDBJ databases">
        <title>A novel bacterium of genus Amaricoccus, isolated from marine sediment.</title>
        <authorList>
            <person name="Huang H."/>
            <person name="Mo K."/>
            <person name="Hu Y."/>
        </authorList>
    </citation>
    <scope>NUCLEOTIDE SEQUENCE [LARGE SCALE GENOMIC DNA]</scope>
    <source>
        <strain evidence="3 4">HB172011</strain>
    </source>
</reference>
<dbReference type="InterPro" id="IPR039569">
    <property type="entry name" value="FAS1-like_DH_region"/>
</dbReference>
<dbReference type="Proteomes" id="UP000319255">
    <property type="component" value="Unassembled WGS sequence"/>
</dbReference>
<dbReference type="SUPFAM" id="SSF54637">
    <property type="entry name" value="Thioesterase/thiol ester dehydrase-isomerase"/>
    <property type="match status" value="1"/>
</dbReference>
<sequence length="208" mass="22429">MTARSSSSAGGRPASSDSSATAPRSRPCSPSPSHEGGEDLTLLNDEILSFVGVESPEVEAPNPVESSEVRRYAQAIMDDDPRYVAGEGGEAPIAPLLFPTHMFRAAFGSPDVLSARAEDPDFDGGVALSSRGLPDLPTRNLVRLNGGVKVDFFDHARLGERVRMKSRYASITEREGSKGAMLLVLIDTDYYTSDDRPLLRVQNTGIYR</sequence>
<protein>
    <submittedName>
        <fullName evidence="3">MaoC family dehydratase</fullName>
    </submittedName>
</protein>
<dbReference type="OrthoDB" id="7378178at2"/>